<evidence type="ECO:0000256" key="3">
    <source>
        <dbReference type="ARBA" id="ARBA00022786"/>
    </source>
</evidence>
<dbReference type="GO" id="GO:0061136">
    <property type="term" value="P:regulation of proteasomal protein catabolic process"/>
    <property type="evidence" value="ECO:0007669"/>
    <property type="project" value="TreeGrafter"/>
</dbReference>
<dbReference type="PROSITE" id="PS00972">
    <property type="entry name" value="USP_1"/>
    <property type="match status" value="1"/>
</dbReference>
<dbReference type="SMART" id="SM00213">
    <property type="entry name" value="UBQ"/>
    <property type="match status" value="1"/>
</dbReference>
<dbReference type="GO" id="GO:0004843">
    <property type="term" value="F:cysteine-type deubiquitinase activity"/>
    <property type="evidence" value="ECO:0007669"/>
    <property type="project" value="UniProtKB-UniRule"/>
</dbReference>
<dbReference type="InterPro" id="IPR000626">
    <property type="entry name" value="Ubiquitin-like_dom"/>
</dbReference>
<dbReference type="Gene3D" id="3.90.70.10">
    <property type="entry name" value="Cysteine proteinases"/>
    <property type="match status" value="1"/>
</dbReference>
<comment type="similarity">
    <text evidence="6">Belongs to the peptidase C19 family.</text>
</comment>
<dbReference type="GO" id="GO:0070628">
    <property type="term" value="F:proteasome binding"/>
    <property type="evidence" value="ECO:0007669"/>
    <property type="project" value="TreeGrafter"/>
</dbReference>
<dbReference type="CDD" id="cd02657">
    <property type="entry name" value="Peptidase_C19A"/>
    <property type="match status" value="1"/>
</dbReference>
<dbReference type="GO" id="GO:0043161">
    <property type="term" value="P:proteasome-mediated ubiquitin-dependent protein catabolic process"/>
    <property type="evidence" value="ECO:0007669"/>
    <property type="project" value="InterPro"/>
</dbReference>
<gene>
    <name evidence="9" type="ORF">PACTADRAFT_35454</name>
</gene>
<dbReference type="SUPFAM" id="SSF54001">
    <property type="entry name" value="Cysteine proteinases"/>
    <property type="match status" value="1"/>
</dbReference>
<evidence type="ECO:0000259" key="8">
    <source>
        <dbReference type="PROSITE" id="PS50235"/>
    </source>
</evidence>
<dbReference type="InterPro" id="IPR001394">
    <property type="entry name" value="Peptidase_C19_UCH"/>
</dbReference>
<evidence type="ECO:0000256" key="4">
    <source>
        <dbReference type="ARBA" id="ARBA00022801"/>
    </source>
</evidence>
<dbReference type="InterPro" id="IPR028889">
    <property type="entry name" value="USP"/>
</dbReference>
<dbReference type="PROSITE" id="PS50235">
    <property type="entry name" value="USP_3"/>
    <property type="match status" value="1"/>
</dbReference>
<keyword evidence="5 6" id="KW-0788">Thiol protease</keyword>
<dbReference type="PANTHER" id="PTHR43982">
    <property type="entry name" value="UBIQUITIN CARBOXYL-TERMINAL HYDROLASE"/>
    <property type="match status" value="1"/>
</dbReference>
<dbReference type="OrthoDB" id="333239at2759"/>
<evidence type="ECO:0000313" key="10">
    <source>
        <dbReference type="Proteomes" id="UP000094236"/>
    </source>
</evidence>
<dbReference type="AlphaFoldDB" id="A0A1E4TPL9"/>
<feature type="domain" description="Ubiquitin-like" evidence="7">
    <location>
        <begin position="2"/>
        <end position="72"/>
    </location>
</feature>
<evidence type="ECO:0000256" key="6">
    <source>
        <dbReference type="RuleBase" id="RU366025"/>
    </source>
</evidence>
<comment type="catalytic activity">
    <reaction evidence="1 6">
        <text>Thiol-dependent hydrolysis of ester, thioester, amide, peptide and isopeptide bonds formed by the C-terminal Gly of ubiquitin (a 76-residue protein attached to proteins as an intracellular targeting signal).</text>
        <dbReference type="EC" id="3.4.19.12"/>
    </reaction>
</comment>
<dbReference type="InterPro" id="IPR044635">
    <property type="entry name" value="UBP14-like"/>
</dbReference>
<dbReference type="InterPro" id="IPR018200">
    <property type="entry name" value="USP_CS"/>
</dbReference>
<dbReference type="SUPFAM" id="SSF54236">
    <property type="entry name" value="Ubiquitin-like"/>
    <property type="match status" value="1"/>
</dbReference>
<keyword evidence="4 6" id="KW-0378">Hydrolase</keyword>
<dbReference type="CDD" id="cd16104">
    <property type="entry name" value="Ubl_USP14_like"/>
    <property type="match status" value="1"/>
</dbReference>
<dbReference type="PROSITE" id="PS50053">
    <property type="entry name" value="UBIQUITIN_2"/>
    <property type="match status" value="1"/>
</dbReference>
<dbReference type="Proteomes" id="UP000094236">
    <property type="component" value="Unassembled WGS sequence"/>
</dbReference>
<keyword evidence="10" id="KW-1185">Reference proteome</keyword>
<dbReference type="STRING" id="669874.A0A1E4TPL9"/>
<dbReference type="GO" id="GO:0016579">
    <property type="term" value="P:protein deubiquitination"/>
    <property type="evidence" value="ECO:0007669"/>
    <property type="project" value="InterPro"/>
</dbReference>
<evidence type="ECO:0000256" key="2">
    <source>
        <dbReference type="ARBA" id="ARBA00022670"/>
    </source>
</evidence>
<evidence type="ECO:0000313" key="9">
    <source>
        <dbReference type="EMBL" id="ODV93700.1"/>
    </source>
</evidence>
<dbReference type="InterPro" id="IPR029071">
    <property type="entry name" value="Ubiquitin-like_domsf"/>
</dbReference>
<name>A0A1E4TPL9_PACTA</name>
<evidence type="ECO:0000259" key="7">
    <source>
        <dbReference type="PROSITE" id="PS50053"/>
    </source>
</evidence>
<feature type="domain" description="USP" evidence="8">
    <location>
        <begin position="107"/>
        <end position="486"/>
    </location>
</feature>
<keyword evidence="2 6" id="KW-0645">Protease</keyword>
<dbReference type="Gene3D" id="3.10.20.90">
    <property type="entry name" value="Phosphatidylinositol 3-kinase Catalytic Subunit, Chain A, domain 1"/>
    <property type="match status" value="1"/>
</dbReference>
<dbReference type="PROSITE" id="PS00299">
    <property type="entry name" value="UBIQUITIN_1"/>
    <property type="match status" value="1"/>
</dbReference>
<dbReference type="PANTHER" id="PTHR43982:SF1">
    <property type="entry name" value="UBIQUITIN CARBOXYL-TERMINAL HYDROLASE 14"/>
    <property type="match status" value="1"/>
</dbReference>
<dbReference type="PROSITE" id="PS00973">
    <property type="entry name" value="USP_2"/>
    <property type="match status" value="1"/>
</dbReference>
<dbReference type="Pfam" id="PF00443">
    <property type="entry name" value="UCH"/>
    <property type="match status" value="1"/>
</dbReference>
<dbReference type="Pfam" id="PF00240">
    <property type="entry name" value="ubiquitin"/>
    <property type="match status" value="1"/>
</dbReference>
<sequence>MSKVPVKIKNAGKTYEVDVDLSEPGLTFKLQISSLTGIQPERQKVLLKGGQLKDDSDMKDFNLKPNQVIMVLGTPDDKLPKKPIEKTVFVEDLEEENKLINFSDEPSGLVNLGNTCYLNSSLQSLFTVKEITQRLSNISKNNGTLINSNHQNFITFLGQLFDKMAKKETKITPLNFLTTLRTTFPQFSEMSDHGFYKQQDAEEAFSQILSTLLQNIKDLDNFFKIEFKTRTKCLETDEEPVIGFEDSLKLDCHISINTNFLKDGLMKNLKEKIEKRNELLDKNATYEVSRKIVKLPKYLTVHFVRFFWKRETNKKSKILRKVQFPMQLDLADMLDDDIKQQKCEFRDKIYNVEKENEEEAKELKKKKKNNFHIETMAQFDKEQSESKKLQEKWASNFKKAFPPDFDPNCGENPSSLYELRSIITHQGSSADSGHYQCFVKDETDLSGDKWWKFNDDKVSVVNREKIDQLAGGGEGDSALILMYKAVGLE</sequence>
<dbReference type="EC" id="3.4.19.12" evidence="6"/>
<keyword evidence="3 6" id="KW-0833">Ubl conjugation pathway</keyword>
<dbReference type="EMBL" id="KV454017">
    <property type="protein sequence ID" value="ODV93700.1"/>
    <property type="molecule type" value="Genomic_DNA"/>
</dbReference>
<organism evidence="9 10">
    <name type="scientific">Pachysolen tannophilus NRRL Y-2460</name>
    <dbReference type="NCBI Taxonomy" id="669874"/>
    <lineage>
        <taxon>Eukaryota</taxon>
        <taxon>Fungi</taxon>
        <taxon>Dikarya</taxon>
        <taxon>Ascomycota</taxon>
        <taxon>Saccharomycotina</taxon>
        <taxon>Pichiomycetes</taxon>
        <taxon>Pachysolenaceae</taxon>
        <taxon>Pachysolen</taxon>
    </lineage>
</organism>
<reference evidence="10" key="1">
    <citation type="submission" date="2016-05" db="EMBL/GenBank/DDBJ databases">
        <title>Comparative genomics of biotechnologically important yeasts.</title>
        <authorList>
            <consortium name="DOE Joint Genome Institute"/>
            <person name="Riley R."/>
            <person name="Haridas S."/>
            <person name="Wolfe K.H."/>
            <person name="Lopes M.R."/>
            <person name="Hittinger C.T."/>
            <person name="Goker M."/>
            <person name="Salamov A."/>
            <person name="Wisecaver J."/>
            <person name="Long T.M."/>
            <person name="Aerts A.L."/>
            <person name="Barry K."/>
            <person name="Choi C."/>
            <person name="Clum A."/>
            <person name="Coughlan A.Y."/>
            <person name="Deshpande S."/>
            <person name="Douglass A.P."/>
            <person name="Hanson S.J."/>
            <person name="Klenk H.-P."/>
            <person name="Labutti K."/>
            <person name="Lapidus A."/>
            <person name="Lindquist E."/>
            <person name="Lipzen A."/>
            <person name="Meier-Kolthoff J.P."/>
            <person name="Ohm R.A."/>
            <person name="Otillar R.P."/>
            <person name="Pangilinan J."/>
            <person name="Peng Y."/>
            <person name="Rokas A."/>
            <person name="Rosa C.A."/>
            <person name="Scheuner C."/>
            <person name="Sibirny A.A."/>
            <person name="Slot J.C."/>
            <person name="Stielow J.B."/>
            <person name="Sun H."/>
            <person name="Kurtzman C.P."/>
            <person name="Blackwell M."/>
            <person name="Grigoriev I.V."/>
            <person name="Jeffries T.W."/>
        </authorList>
    </citation>
    <scope>NUCLEOTIDE SEQUENCE [LARGE SCALE GENOMIC DNA]</scope>
    <source>
        <strain evidence="10">NRRL Y-2460</strain>
    </source>
</reference>
<evidence type="ECO:0000256" key="5">
    <source>
        <dbReference type="ARBA" id="ARBA00022807"/>
    </source>
</evidence>
<accession>A0A1E4TPL9</accession>
<dbReference type="InterPro" id="IPR038765">
    <property type="entry name" value="Papain-like_cys_pep_sf"/>
</dbReference>
<proteinExistence type="inferred from homology"/>
<dbReference type="InterPro" id="IPR019954">
    <property type="entry name" value="Ubiquitin_CS"/>
</dbReference>
<protein>
    <recommendedName>
        <fullName evidence="6">Ubiquitin carboxyl-terminal hydrolase</fullName>
        <ecNumber evidence="6">3.4.19.12</ecNumber>
    </recommendedName>
</protein>
<evidence type="ECO:0000256" key="1">
    <source>
        <dbReference type="ARBA" id="ARBA00000707"/>
    </source>
</evidence>